<sequence length="332" mass="38981">MELIPRLDLSVFKRNPGVKEGLDIEEAFNLWLQLRTRYHNIEGIQIHRNFIHDRDFAVAVNRVADAYDRQVQVLEDELKYFDIKMPEKPAKDAKTSQKGHFITDAFIYRLVSRQVVEDAFAMSRAVRTSTTNDRLRALFTGFLREQLGVLEVFIEYGKVKEWQDPAPTYKTARAVQKEQLDVGEAFHLWDHLSLRYDQRQLTDFFLSFAHDAEYQAIMQLGLRTLDQQIDRLEKAMLQFEIPLPPRPPESVKAPVDPETLEDRFTYRTLTRGIQEAIDLHLRAIVETTRNDSLRRVYTDFLFTELRLFDRLIKYGKAKAWLHTPPAYSEMVS</sequence>
<accession>B1I1V2</accession>
<proteinExistence type="predicted"/>
<organism evidence="1 2">
    <name type="scientific">Desulforudis audaxviator (strain MP104C)</name>
    <dbReference type="NCBI Taxonomy" id="477974"/>
    <lineage>
        <taxon>Bacteria</taxon>
        <taxon>Bacillati</taxon>
        <taxon>Bacillota</taxon>
        <taxon>Clostridia</taxon>
        <taxon>Thermoanaerobacterales</taxon>
        <taxon>Candidatus Desulforudaceae</taxon>
        <taxon>Candidatus Desulforudis</taxon>
    </lineage>
</organism>
<gene>
    <name evidence="1" type="ordered locus">Daud_0458</name>
</gene>
<name>B1I1V2_DESAP</name>
<dbReference type="KEGG" id="dau:Daud_0458"/>
<reference evidence="1 2" key="2">
    <citation type="journal article" date="2008" name="Science">
        <title>Environmental genomics reveals a single-species ecosystem deep within Earth.</title>
        <authorList>
            <person name="Chivian D."/>
            <person name="Brodie E.L."/>
            <person name="Alm E.J."/>
            <person name="Culley D.E."/>
            <person name="Dehal P.S."/>
            <person name="Desantis T.Z."/>
            <person name="Gihring T.M."/>
            <person name="Lapidus A."/>
            <person name="Lin L.H."/>
            <person name="Lowry S.R."/>
            <person name="Moser D.P."/>
            <person name="Richardson P.M."/>
            <person name="Southam G."/>
            <person name="Wanger G."/>
            <person name="Pratt L.M."/>
            <person name="Andersen G.L."/>
            <person name="Hazen T.C."/>
            <person name="Brockman F.J."/>
            <person name="Arkin A.P."/>
            <person name="Onstott T.C."/>
        </authorList>
    </citation>
    <scope>NUCLEOTIDE SEQUENCE [LARGE SCALE GENOMIC DNA]</scope>
    <source>
        <strain evidence="1 2">MP104C</strain>
    </source>
</reference>
<dbReference type="InterPro" id="IPR021617">
    <property type="entry name" value="DUF3231"/>
</dbReference>
<evidence type="ECO:0000313" key="1">
    <source>
        <dbReference type="EMBL" id="ACA59004.1"/>
    </source>
</evidence>
<dbReference type="AlphaFoldDB" id="B1I1V2"/>
<dbReference type="Pfam" id="PF11553">
    <property type="entry name" value="DUF3231"/>
    <property type="match status" value="1"/>
</dbReference>
<dbReference type="HOGENOM" id="CLU_833745_0_0_9"/>
<dbReference type="RefSeq" id="WP_012301593.1">
    <property type="nucleotide sequence ID" value="NC_010424.1"/>
</dbReference>
<evidence type="ECO:0008006" key="3">
    <source>
        <dbReference type="Google" id="ProtNLM"/>
    </source>
</evidence>
<dbReference type="OrthoDB" id="1807877at2"/>
<dbReference type="Gene3D" id="1.20.1260.10">
    <property type="match status" value="2"/>
</dbReference>
<keyword evidence="2" id="KW-1185">Reference proteome</keyword>
<protein>
    <recommendedName>
        <fullName evidence="3">DUF3231 family protein</fullName>
    </recommendedName>
</protein>
<dbReference type="EMBL" id="CP000860">
    <property type="protein sequence ID" value="ACA59004.1"/>
    <property type="molecule type" value="Genomic_DNA"/>
</dbReference>
<dbReference type="Proteomes" id="UP000008544">
    <property type="component" value="Chromosome"/>
</dbReference>
<dbReference type="STRING" id="477974.Daud_0458"/>
<dbReference type="InterPro" id="IPR012347">
    <property type="entry name" value="Ferritin-like"/>
</dbReference>
<dbReference type="eggNOG" id="COG5577">
    <property type="taxonomic scope" value="Bacteria"/>
</dbReference>
<reference evidence="2" key="1">
    <citation type="submission" date="2007-10" db="EMBL/GenBank/DDBJ databases">
        <title>Complete sequence of chromosome of Desulforudis audaxviator MP104C.</title>
        <authorList>
            <person name="Copeland A."/>
            <person name="Lucas S."/>
            <person name="Lapidus A."/>
            <person name="Barry K."/>
            <person name="Glavina del Rio T."/>
            <person name="Dalin E."/>
            <person name="Tice H."/>
            <person name="Bruce D."/>
            <person name="Pitluck S."/>
            <person name="Lowry S.R."/>
            <person name="Larimer F."/>
            <person name="Land M.L."/>
            <person name="Hauser L."/>
            <person name="Kyrpides N."/>
            <person name="Ivanova N.N."/>
            <person name="Richardson P."/>
        </authorList>
    </citation>
    <scope>NUCLEOTIDE SEQUENCE [LARGE SCALE GENOMIC DNA]</scope>
    <source>
        <strain evidence="2">MP104C</strain>
    </source>
</reference>
<evidence type="ECO:0000313" key="2">
    <source>
        <dbReference type="Proteomes" id="UP000008544"/>
    </source>
</evidence>